<dbReference type="AlphaFoldDB" id="A0A9W6G0V3"/>
<keyword evidence="2" id="KW-1185">Reference proteome</keyword>
<accession>A0A9W6G0V3</accession>
<protein>
    <submittedName>
        <fullName evidence="1">Uncharacterized protein</fullName>
    </submittedName>
</protein>
<organism evidence="1 2">
    <name type="scientific">Geobacter hydrogenophilus</name>
    <dbReference type="NCBI Taxonomy" id="40983"/>
    <lineage>
        <taxon>Bacteria</taxon>
        <taxon>Pseudomonadati</taxon>
        <taxon>Thermodesulfobacteriota</taxon>
        <taxon>Desulfuromonadia</taxon>
        <taxon>Geobacterales</taxon>
        <taxon>Geobacteraceae</taxon>
        <taxon>Geobacter</taxon>
    </lineage>
</organism>
<sequence length="178" mass="20433">MKATHIIALYVVLISLCVFPQQVQSKEPNEITTIFVKSAMVDNEDRMRINDFALFEYLSDNKFIRSKPSSSYDMTDYYVLVKPATIMGHKLVLLEYETQKPSLGCCADSGFGVILLLSGSTKELEKVAHKNICSIEYFSNTKLRERLFWKPRKSVIKPGKYAWVSCRESDLRQIDSED</sequence>
<evidence type="ECO:0000313" key="1">
    <source>
        <dbReference type="EMBL" id="GLI38327.1"/>
    </source>
</evidence>
<evidence type="ECO:0000313" key="2">
    <source>
        <dbReference type="Proteomes" id="UP001144352"/>
    </source>
</evidence>
<proteinExistence type="predicted"/>
<name>A0A9W6G0V3_9BACT</name>
<dbReference type="RefSeq" id="WP_214187605.1">
    <property type="nucleotide sequence ID" value="NZ_BSDS01000001.1"/>
</dbReference>
<comment type="caution">
    <text evidence="1">The sequence shown here is derived from an EMBL/GenBank/DDBJ whole genome shotgun (WGS) entry which is preliminary data.</text>
</comment>
<dbReference type="Proteomes" id="UP001144352">
    <property type="component" value="Unassembled WGS sequence"/>
</dbReference>
<gene>
    <name evidence="1" type="ORF">GHYDROH2_18280</name>
</gene>
<dbReference type="EMBL" id="BSDS01000001">
    <property type="protein sequence ID" value="GLI38327.1"/>
    <property type="molecule type" value="Genomic_DNA"/>
</dbReference>
<reference evidence="1" key="1">
    <citation type="submission" date="2022-12" db="EMBL/GenBank/DDBJ databases">
        <title>Reference genome sequencing for broad-spectrum identification of bacterial and archaeal isolates by mass spectrometry.</title>
        <authorList>
            <person name="Sekiguchi Y."/>
            <person name="Tourlousse D.M."/>
        </authorList>
    </citation>
    <scope>NUCLEOTIDE SEQUENCE</scope>
    <source>
        <strain evidence="1">H2</strain>
    </source>
</reference>